<dbReference type="InterPro" id="IPR050173">
    <property type="entry name" value="ABC_transporter_C-like"/>
</dbReference>
<dbReference type="GO" id="GO:0016887">
    <property type="term" value="F:ATP hydrolysis activity"/>
    <property type="evidence" value="ECO:0007669"/>
    <property type="project" value="InterPro"/>
</dbReference>
<dbReference type="PROSITE" id="PS50893">
    <property type="entry name" value="ABC_TRANSPORTER_2"/>
    <property type="match status" value="1"/>
</dbReference>
<keyword evidence="9" id="KW-1185">Reference proteome</keyword>
<dbReference type="GO" id="GO:0005524">
    <property type="term" value="F:ATP binding"/>
    <property type="evidence" value="ECO:0007669"/>
    <property type="project" value="UniProtKB-KW"/>
</dbReference>
<keyword evidence="6" id="KW-0472">Membrane</keyword>
<dbReference type="CDD" id="cd03244">
    <property type="entry name" value="ABCC_MRP_domain2"/>
    <property type="match status" value="1"/>
</dbReference>
<keyword evidence="2" id="KW-0812">Transmembrane</keyword>
<dbReference type="Proteomes" id="UP000789396">
    <property type="component" value="Unassembled WGS sequence"/>
</dbReference>
<evidence type="ECO:0000313" key="9">
    <source>
        <dbReference type="Proteomes" id="UP000789396"/>
    </source>
</evidence>
<keyword evidence="1" id="KW-0813">Transport</keyword>
<dbReference type="Gene3D" id="3.40.50.300">
    <property type="entry name" value="P-loop containing nucleotide triphosphate hydrolases"/>
    <property type="match status" value="1"/>
</dbReference>
<dbReference type="FunFam" id="3.40.50.300:FF:000630">
    <property type="entry name" value="ATP-binding cassette (ABC) transporter, putative"/>
    <property type="match status" value="1"/>
</dbReference>
<evidence type="ECO:0000313" key="8">
    <source>
        <dbReference type="EMBL" id="CAG8451757.1"/>
    </source>
</evidence>
<proteinExistence type="predicted"/>
<evidence type="ECO:0000259" key="7">
    <source>
        <dbReference type="PROSITE" id="PS50893"/>
    </source>
</evidence>
<dbReference type="OrthoDB" id="6500128at2759"/>
<name>A0A9N8VIM6_9GLOM</name>
<sequence>ENLEVEAKNIIPDNRPPPGWPAHGEIHIKNLEIKYGPDSPLVLKGISIDIMAAEKIGIVGRTAKSFFRLIEATSGSIVIDDIDISTIGLKDLRSNITIIPQDPVLFNGTISDLELWNALRRVHLIENSNNTFENKKSEAILSISDQRNDKEPLILDSSVKENGSNFSQGQQQLIAMTRALVRHSKLIIMDEATASVDFKTDHLVQATIREEFKDHTVITIAHRLRTIVDYDRILVMDAGNVIEFDTPYLLMQKSDGLFRKMCEKSGEFAELMGIAKQKYENKRSYIVVPQKNLESRDILANRSKKTVKNNL</sequence>
<evidence type="ECO:0000256" key="3">
    <source>
        <dbReference type="ARBA" id="ARBA00022741"/>
    </source>
</evidence>
<accession>A0A9N8VIM6</accession>
<evidence type="ECO:0000256" key="6">
    <source>
        <dbReference type="ARBA" id="ARBA00023136"/>
    </source>
</evidence>
<evidence type="ECO:0000256" key="4">
    <source>
        <dbReference type="ARBA" id="ARBA00022840"/>
    </source>
</evidence>
<reference evidence="8" key="1">
    <citation type="submission" date="2021-06" db="EMBL/GenBank/DDBJ databases">
        <authorList>
            <person name="Kallberg Y."/>
            <person name="Tangrot J."/>
            <person name="Rosling A."/>
        </authorList>
    </citation>
    <scope>NUCLEOTIDE SEQUENCE</scope>
    <source>
        <strain evidence="8">IN212</strain>
    </source>
</reference>
<dbReference type="SUPFAM" id="SSF52540">
    <property type="entry name" value="P-loop containing nucleoside triphosphate hydrolases"/>
    <property type="match status" value="1"/>
</dbReference>
<evidence type="ECO:0000256" key="5">
    <source>
        <dbReference type="ARBA" id="ARBA00022989"/>
    </source>
</evidence>
<dbReference type="PANTHER" id="PTHR24223">
    <property type="entry name" value="ATP-BINDING CASSETTE SUB-FAMILY C"/>
    <property type="match status" value="1"/>
</dbReference>
<dbReference type="EMBL" id="CAJVPZ010000071">
    <property type="protein sequence ID" value="CAG8451757.1"/>
    <property type="molecule type" value="Genomic_DNA"/>
</dbReference>
<organism evidence="8 9">
    <name type="scientific">Racocetra fulgida</name>
    <dbReference type="NCBI Taxonomy" id="60492"/>
    <lineage>
        <taxon>Eukaryota</taxon>
        <taxon>Fungi</taxon>
        <taxon>Fungi incertae sedis</taxon>
        <taxon>Mucoromycota</taxon>
        <taxon>Glomeromycotina</taxon>
        <taxon>Glomeromycetes</taxon>
        <taxon>Diversisporales</taxon>
        <taxon>Gigasporaceae</taxon>
        <taxon>Racocetra</taxon>
    </lineage>
</organism>
<dbReference type="GO" id="GO:0042626">
    <property type="term" value="F:ATPase-coupled transmembrane transporter activity"/>
    <property type="evidence" value="ECO:0007669"/>
    <property type="project" value="TreeGrafter"/>
</dbReference>
<feature type="non-terminal residue" evidence="8">
    <location>
        <position position="1"/>
    </location>
</feature>
<evidence type="ECO:0000256" key="1">
    <source>
        <dbReference type="ARBA" id="ARBA00022448"/>
    </source>
</evidence>
<protein>
    <submittedName>
        <fullName evidence="8">6937_t:CDS:1</fullName>
    </submittedName>
</protein>
<dbReference type="Pfam" id="PF00005">
    <property type="entry name" value="ABC_tran"/>
    <property type="match status" value="1"/>
</dbReference>
<keyword evidence="3" id="KW-0547">Nucleotide-binding</keyword>
<evidence type="ECO:0000256" key="2">
    <source>
        <dbReference type="ARBA" id="ARBA00022692"/>
    </source>
</evidence>
<dbReference type="InterPro" id="IPR027417">
    <property type="entry name" value="P-loop_NTPase"/>
</dbReference>
<keyword evidence="4" id="KW-0067">ATP-binding</keyword>
<comment type="caution">
    <text evidence="8">The sequence shown here is derived from an EMBL/GenBank/DDBJ whole genome shotgun (WGS) entry which is preliminary data.</text>
</comment>
<gene>
    <name evidence="8" type="ORF">RFULGI_LOCUS262</name>
</gene>
<dbReference type="GO" id="GO:0016020">
    <property type="term" value="C:membrane"/>
    <property type="evidence" value="ECO:0007669"/>
    <property type="project" value="TreeGrafter"/>
</dbReference>
<feature type="domain" description="ABC transporter" evidence="7">
    <location>
        <begin position="26"/>
        <end position="263"/>
    </location>
</feature>
<keyword evidence="5" id="KW-1133">Transmembrane helix</keyword>
<dbReference type="InterPro" id="IPR003439">
    <property type="entry name" value="ABC_transporter-like_ATP-bd"/>
</dbReference>
<dbReference type="AlphaFoldDB" id="A0A9N8VIM6"/>